<dbReference type="WBParaSite" id="MCU_008605-RB">
    <property type="protein sequence ID" value="MCU_008605-RB"/>
    <property type="gene ID" value="MCU_008605"/>
</dbReference>
<sequence>MPVDTKFADMPWIVGAFLSNPLHFRHMMNLMYMKLMTYLKPIKEKARFVFCHLMKVIKKTTEDDQVLPKEIERTKISAEEARKRFEHCKVNALNADFSDKVTGTINVGFAVENSVYEANADGGRESTLTARFQRLQAEVRQLIDDVETVKKEAGASGGELSVEQISVLASSLTNQLGQLQLEEIFGPNLDLTDLCAHDALIQKRLLEQIANFKPAPRRQAEKTSELLSFELYSKPSDQADSNKEKTLELDRRLQRLEALLGSREVTETGPGGLLDTASRLSERISLLQPAYLDQVEARIASLQAKLASISKNPENSIVTDADTQNKVAELFEIVKKWDTFSADLPTVVDRLKDLQALHEQASEFSTALVNVELSQKRIDDELTSYSSQLKVVQDSLSNVLSTFKENSALIEQAIKSTSS</sequence>
<name>A0A5K3FKT2_MESCO</name>
<evidence type="ECO:0000256" key="4">
    <source>
        <dbReference type="ARBA" id="ARBA00023017"/>
    </source>
</evidence>
<keyword evidence="4" id="KW-0243">Dynein</keyword>
<evidence type="ECO:0000256" key="1">
    <source>
        <dbReference type="ARBA" id="ARBA00004496"/>
    </source>
</evidence>
<proteinExistence type="inferred from homology"/>
<comment type="similarity">
    <text evidence="2">Belongs to the dynactin subunit 2 family.</text>
</comment>
<organism evidence="5">
    <name type="scientific">Mesocestoides corti</name>
    <name type="common">Flatworm</name>
    <dbReference type="NCBI Taxonomy" id="53468"/>
    <lineage>
        <taxon>Eukaryota</taxon>
        <taxon>Metazoa</taxon>
        <taxon>Spiralia</taxon>
        <taxon>Lophotrochozoa</taxon>
        <taxon>Platyhelminthes</taxon>
        <taxon>Cestoda</taxon>
        <taxon>Eucestoda</taxon>
        <taxon>Cyclophyllidea</taxon>
        <taxon>Mesocestoididae</taxon>
        <taxon>Mesocestoides</taxon>
    </lineage>
</organism>
<dbReference type="GO" id="GO:0005869">
    <property type="term" value="C:dynactin complex"/>
    <property type="evidence" value="ECO:0007669"/>
    <property type="project" value="InterPro"/>
</dbReference>
<protein>
    <submittedName>
        <fullName evidence="5">Dynactin subunit 2</fullName>
    </submittedName>
</protein>
<reference evidence="5" key="1">
    <citation type="submission" date="2019-11" db="UniProtKB">
        <authorList>
            <consortium name="WormBaseParasite"/>
        </authorList>
    </citation>
    <scope>IDENTIFICATION</scope>
</reference>
<keyword evidence="3" id="KW-0963">Cytoplasm</keyword>
<dbReference type="Pfam" id="PF04912">
    <property type="entry name" value="Dynamitin"/>
    <property type="match status" value="1"/>
</dbReference>
<evidence type="ECO:0000256" key="2">
    <source>
        <dbReference type="ARBA" id="ARBA00006176"/>
    </source>
</evidence>
<dbReference type="InterPro" id="IPR028133">
    <property type="entry name" value="Dynamitin"/>
</dbReference>
<dbReference type="AlphaFoldDB" id="A0A5K3FKT2"/>
<dbReference type="GO" id="GO:0007017">
    <property type="term" value="P:microtubule-based process"/>
    <property type="evidence" value="ECO:0007669"/>
    <property type="project" value="InterPro"/>
</dbReference>
<evidence type="ECO:0000256" key="3">
    <source>
        <dbReference type="ARBA" id="ARBA00022490"/>
    </source>
</evidence>
<dbReference type="PANTHER" id="PTHR15346">
    <property type="entry name" value="DYNACTIN SUBUNIT"/>
    <property type="match status" value="1"/>
</dbReference>
<evidence type="ECO:0000313" key="5">
    <source>
        <dbReference type="WBParaSite" id="MCU_008605-RB"/>
    </source>
</evidence>
<comment type="subcellular location">
    <subcellularLocation>
        <location evidence="1">Cytoplasm</location>
    </subcellularLocation>
</comment>
<accession>A0A5K3FKT2</accession>
<dbReference type="GO" id="GO:0030286">
    <property type="term" value="C:dynein complex"/>
    <property type="evidence" value="ECO:0007669"/>
    <property type="project" value="UniProtKB-KW"/>
</dbReference>
<dbReference type="GO" id="GO:0005737">
    <property type="term" value="C:cytoplasm"/>
    <property type="evidence" value="ECO:0007669"/>
    <property type="project" value="UniProtKB-SubCell"/>
</dbReference>